<comment type="caution">
    <text evidence="1">The sequence shown here is derived from an EMBL/GenBank/DDBJ whole genome shotgun (WGS) entry which is preliminary data.</text>
</comment>
<evidence type="ECO:0000313" key="2">
    <source>
        <dbReference type="Proteomes" id="UP000626092"/>
    </source>
</evidence>
<keyword evidence="2" id="KW-1185">Reference proteome</keyword>
<reference evidence="1" key="1">
    <citation type="submission" date="2019-11" db="EMBL/GenBank/DDBJ databases">
        <authorList>
            <person name="Liu Y."/>
            <person name="Hou J."/>
            <person name="Li T.-Q."/>
            <person name="Guan C.-H."/>
            <person name="Wu X."/>
            <person name="Wu H.-Z."/>
            <person name="Ling F."/>
            <person name="Zhang R."/>
            <person name="Shi X.-G."/>
            <person name="Ren J.-P."/>
            <person name="Chen E.-F."/>
            <person name="Sun J.-M."/>
        </authorList>
    </citation>
    <scope>NUCLEOTIDE SEQUENCE</scope>
    <source>
        <strain evidence="1">Adult_tree_wgs_1</strain>
        <tissue evidence="1">Leaves</tissue>
    </source>
</reference>
<gene>
    <name evidence="1" type="ORF">RHSIM_Rhsim13G0164800</name>
</gene>
<evidence type="ECO:0000313" key="1">
    <source>
        <dbReference type="EMBL" id="KAF7121034.1"/>
    </source>
</evidence>
<dbReference type="Proteomes" id="UP000626092">
    <property type="component" value="Unassembled WGS sequence"/>
</dbReference>
<protein>
    <submittedName>
        <fullName evidence="1">Uncharacterized protein</fullName>
    </submittedName>
</protein>
<name>A0A834G0C7_RHOSS</name>
<dbReference type="AlphaFoldDB" id="A0A834G0C7"/>
<dbReference type="EMBL" id="WJXA01000013">
    <property type="protein sequence ID" value="KAF7121034.1"/>
    <property type="molecule type" value="Genomic_DNA"/>
</dbReference>
<accession>A0A834G0C7</accession>
<proteinExistence type="predicted"/>
<dbReference type="OrthoDB" id="1766347at2759"/>
<sequence length="206" mass="23495">MPRQGKPPITHHDISTSAPLEFDITPHFNDAHLITLNYTFKELYMVLEISPEWGGGRWHKMKMETRKSKEEADADVRSMLQWGNDADLPDFPNNPSMQIMVWECCGHTVKETIRTVRAFVCVHDPDIVVLVGAPNIEQHHKKFGPSGDMRFTNVHSMGGGSHGDILVAYKSYMFEMEPNWHDGNGFDAVISHKAYNWFITQGLSLR</sequence>
<organism evidence="1 2">
    <name type="scientific">Rhododendron simsii</name>
    <name type="common">Sims's rhododendron</name>
    <dbReference type="NCBI Taxonomy" id="118357"/>
    <lineage>
        <taxon>Eukaryota</taxon>
        <taxon>Viridiplantae</taxon>
        <taxon>Streptophyta</taxon>
        <taxon>Embryophyta</taxon>
        <taxon>Tracheophyta</taxon>
        <taxon>Spermatophyta</taxon>
        <taxon>Magnoliopsida</taxon>
        <taxon>eudicotyledons</taxon>
        <taxon>Gunneridae</taxon>
        <taxon>Pentapetalae</taxon>
        <taxon>asterids</taxon>
        <taxon>Ericales</taxon>
        <taxon>Ericaceae</taxon>
        <taxon>Ericoideae</taxon>
        <taxon>Rhodoreae</taxon>
        <taxon>Rhododendron</taxon>
    </lineage>
</organism>